<feature type="transmembrane region" description="Helical" evidence="5">
    <location>
        <begin position="264"/>
        <end position="297"/>
    </location>
</feature>
<dbReference type="InterPro" id="IPR000719">
    <property type="entry name" value="Prot_kinase_dom"/>
</dbReference>
<dbReference type="CDD" id="cd14014">
    <property type="entry name" value="STKc_PknB_like"/>
    <property type="match status" value="1"/>
</dbReference>
<keyword evidence="7" id="KW-1185">Reference proteome</keyword>
<accession>A0A6P8T0Y1</accession>
<gene>
    <name evidence="8" type="primary">LOC117369382</name>
</gene>
<keyword evidence="5" id="KW-1133">Transmembrane helix</keyword>
<dbReference type="InParanoid" id="A0A6P8T0Y1"/>
<dbReference type="RefSeq" id="XP_033819756.1">
    <property type="nucleotide sequence ID" value="XM_033963865.1"/>
</dbReference>
<organism evidence="7 8">
    <name type="scientific">Geotrypetes seraphini</name>
    <name type="common">Gaboon caecilian</name>
    <name type="synonym">Caecilia seraphini</name>
    <dbReference type="NCBI Taxonomy" id="260995"/>
    <lineage>
        <taxon>Eukaryota</taxon>
        <taxon>Metazoa</taxon>
        <taxon>Chordata</taxon>
        <taxon>Craniata</taxon>
        <taxon>Vertebrata</taxon>
        <taxon>Euteleostomi</taxon>
        <taxon>Amphibia</taxon>
        <taxon>Gymnophiona</taxon>
        <taxon>Geotrypetes</taxon>
    </lineage>
</organism>
<keyword evidence="5" id="KW-0812">Transmembrane</keyword>
<dbReference type="Proteomes" id="UP000515159">
    <property type="component" value="Chromosome 11"/>
</dbReference>
<keyword evidence="5" id="KW-0472">Membrane</keyword>
<dbReference type="PROSITE" id="PS50011">
    <property type="entry name" value="PROTEIN_KINASE_DOM"/>
    <property type="match status" value="1"/>
</dbReference>
<evidence type="ECO:0000256" key="1">
    <source>
        <dbReference type="ARBA" id="ARBA00022741"/>
    </source>
</evidence>
<dbReference type="PROSITE" id="PS00107">
    <property type="entry name" value="PROTEIN_KINASE_ATP"/>
    <property type="match status" value="1"/>
</dbReference>
<evidence type="ECO:0000256" key="3">
    <source>
        <dbReference type="PROSITE-ProRule" id="PRU10141"/>
    </source>
</evidence>
<keyword evidence="4" id="KW-0418">Kinase</keyword>
<dbReference type="GO" id="GO:0005524">
    <property type="term" value="F:ATP binding"/>
    <property type="evidence" value="ECO:0007669"/>
    <property type="project" value="UniProtKB-UniRule"/>
</dbReference>
<keyword evidence="2 3" id="KW-0067">ATP-binding</keyword>
<evidence type="ECO:0000313" key="7">
    <source>
        <dbReference type="Proteomes" id="UP000515159"/>
    </source>
</evidence>
<comment type="similarity">
    <text evidence="4">Belongs to the protein kinase superfamily.</text>
</comment>
<dbReference type="PROSITE" id="PS00108">
    <property type="entry name" value="PROTEIN_KINASE_ST"/>
    <property type="match status" value="1"/>
</dbReference>
<dbReference type="InterPro" id="IPR011009">
    <property type="entry name" value="Kinase-like_dom_sf"/>
</dbReference>
<feature type="binding site" evidence="3">
    <location>
        <position position="32"/>
    </location>
    <ligand>
        <name>ATP</name>
        <dbReference type="ChEBI" id="CHEBI:30616"/>
    </ligand>
</feature>
<name>A0A6P8T0Y1_GEOSA</name>
<dbReference type="OrthoDB" id="9900565at2759"/>
<dbReference type="SUPFAM" id="SSF56112">
    <property type="entry name" value="Protein kinase-like (PK-like)"/>
    <property type="match status" value="1"/>
</dbReference>
<dbReference type="SMART" id="SM00220">
    <property type="entry name" value="S_TKc"/>
    <property type="match status" value="1"/>
</dbReference>
<dbReference type="KEGG" id="gsh:117369382"/>
<dbReference type="PANTHER" id="PTHR44167:SF32">
    <property type="entry name" value="CBL-INTERACTING SERINE_THREONINE-PROTEIN KINASE 25-LIKE"/>
    <property type="match status" value="1"/>
</dbReference>
<sequence length="300" mass="32883">MDSIFRQNPALGQGCFGKVYKGKYQEQTAAIKVVPDHKLDENQLDRECRAFGQLNHKNIVKLLGEPEKRGDKWYFPLEYISGSTLEDLMFKNGALTDKANVIIIHGMCDGLNYIHMKNIVHQDLKPDNIMIEARTNRAVLIDFGLTKFIDYTASGREITSGRNLGNKAYYAPEVQQGLIRSRRSDVWAMGKIMAELILGRRLSTDECVPHNVKKLLSGKGFAEPICRMLHGNKKQRVHMSDVIQSIHGVTSIVSSTNVFSVACMVGGAFLFAGAAALGAAPVALVGAVVSVAGAATVHKP</sequence>
<evidence type="ECO:0000313" key="8">
    <source>
        <dbReference type="RefSeq" id="XP_033819756.1"/>
    </source>
</evidence>
<dbReference type="GeneID" id="117369382"/>
<dbReference type="InterPro" id="IPR017441">
    <property type="entry name" value="Protein_kinase_ATP_BS"/>
</dbReference>
<keyword evidence="4" id="KW-0808">Transferase</keyword>
<evidence type="ECO:0000256" key="5">
    <source>
        <dbReference type="SAM" id="Phobius"/>
    </source>
</evidence>
<dbReference type="GO" id="GO:0044773">
    <property type="term" value="P:mitotic DNA damage checkpoint signaling"/>
    <property type="evidence" value="ECO:0007669"/>
    <property type="project" value="TreeGrafter"/>
</dbReference>
<proteinExistence type="inferred from homology"/>
<evidence type="ECO:0000259" key="6">
    <source>
        <dbReference type="PROSITE" id="PS50011"/>
    </source>
</evidence>
<dbReference type="Pfam" id="PF00069">
    <property type="entry name" value="Pkinase"/>
    <property type="match status" value="1"/>
</dbReference>
<dbReference type="AlphaFoldDB" id="A0A6P8T0Y1"/>
<feature type="domain" description="Protein kinase" evidence="6">
    <location>
        <begin position="5"/>
        <end position="250"/>
    </location>
</feature>
<dbReference type="Gene3D" id="1.10.510.10">
    <property type="entry name" value="Transferase(Phosphotransferase) domain 1"/>
    <property type="match status" value="1"/>
</dbReference>
<keyword evidence="4" id="KW-0723">Serine/threonine-protein kinase</keyword>
<dbReference type="PANTHER" id="PTHR44167">
    <property type="entry name" value="OVARIAN-SPECIFIC SERINE/THREONINE-PROTEIN KINASE LOK-RELATED"/>
    <property type="match status" value="1"/>
</dbReference>
<evidence type="ECO:0000256" key="2">
    <source>
        <dbReference type="ARBA" id="ARBA00022840"/>
    </source>
</evidence>
<keyword evidence="1 3" id="KW-0547">Nucleotide-binding</keyword>
<reference evidence="8" key="1">
    <citation type="submission" date="2025-08" db="UniProtKB">
        <authorList>
            <consortium name="RefSeq"/>
        </authorList>
    </citation>
    <scope>IDENTIFICATION</scope>
</reference>
<protein>
    <submittedName>
        <fullName evidence="8">Receptor-like kinase LIP2 isoform X1</fullName>
    </submittedName>
</protein>
<dbReference type="GO" id="GO:0004674">
    <property type="term" value="F:protein serine/threonine kinase activity"/>
    <property type="evidence" value="ECO:0007669"/>
    <property type="project" value="UniProtKB-KW"/>
</dbReference>
<dbReference type="InterPro" id="IPR008271">
    <property type="entry name" value="Ser/Thr_kinase_AS"/>
</dbReference>
<evidence type="ECO:0000256" key="4">
    <source>
        <dbReference type="RuleBase" id="RU000304"/>
    </source>
</evidence>
<dbReference type="GO" id="GO:0005634">
    <property type="term" value="C:nucleus"/>
    <property type="evidence" value="ECO:0007669"/>
    <property type="project" value="TreeGrafter"/>
</dbReference>